<dbReference type="InterPro" id="IPR028098">
    <property type="entry name" value="Glyco_trans_4-like_N"/>
</dbReference>
<keyword evidence="10" id="KW-0256">Endoplasmic reticulum</keyword>
<evidence type="ECO:0000256" key="10">
    <source>
        <dbReference type="ARBA" id="ARBA00022824"/>
    </source>
</evidence>
<organism evidence="21 22">
    <name type="scientific">Chelydra serpentina</name>
    <name type="common">Snapping turtle</name>
    <name type="synonym">Testudo serpentina</name>
    <dbReference type="NCBI Taxonomy" id="8475"/>
    <lineage>
        <taxon>Eukaryota</taxon>
        <taxon>Metazoa</taxon>
        <taxon>Chordata</taxon>
        <taxon>Craniata</taxon>
        <taxon>Vertebrata</taxon>
        <taxon>Euteleostomi</taxon>
        <taxon>Archelosauria</taxon>
        <taxon>Testudinata</taxon>
        <taxon>Testudines</taxon>
        <taxon>Cryptodira</taxon>
        <taxon>Durocryptodira</taxon>
        <taxon>Americhelydia</taxon>
        <taxon>Chelydroidea</taxon>
        <taxon>Chelydridae</taxon>
        <taxon>Chelydra</taxon>
    </lineage>
</organism>
<dbReference type="EC" id="2.4.1.257" evidence="4 17"/>
<evidence type="ECO:0000256" key="17">
    <source>
        <dbReference type="RuleBase" id="RU367136"/>
    </source>
</evidence>
<dbReference type="Proteomes" id="UP000765507">
    <property type="component" value="Unassembled WGS sequence"/>
</dbReference>
<evidence type="ECO:0000256" key="15">
    <source>
        <dbReference type="ARBA" id="ARBA00050465"/>
    </source>
</evidence>
<sequence>MAPSCAQTPPDTETPQDARAKEPGSARTPMGTKADVSLAGNMARGRSCACVLRSDTWTSPGPRITSSLRRSRLRLLSGGYEPEATAASMAGGPGSGPSVLFLHPDLGLGGAERLVVDAALALRARGCRVQIWTAHYDPARCFSETRGLAVRSVGDWLPRSLLGRGHALCAALRMAYVALYVLLLSGEEMDVFVCDQVSACIPILRLARTPKKVLFYCHFPDQLLTKRESFLKRIYRAPLDWLEEYTTGMADCIVVNSNFTANVFKNTFKSLNHIKPDVLYPSLNVSTFDTIVPASIIPQGKKYLFLSINRFERKKNLALALEALHDLRGRLDAQEWNEVHLVLAGGYDERVLENVEHYEELKTIATKLNISEEVTFVRSFSDEQKISLFSNSLCVLYTPSNEHFGIVPLEAMYMRCPVIAVNSGGPLESVINSVTGFLCDPLPTQFSEAMEKFVRDPALKNTMGAAGRARVTEKFSSEAFTEQLYQYICRLTQ</sequence>
<dbReference type="SUPFAM" id="SSF53756">
    <property type="entry name" value="UDP-Glycosyltransferase/glycogen phosphorylase"/>
    <property type="match status" value="1"/>
</dbReference>
<dbReference type="Pfam" id="PF13439">
    <property type="entry name" value="Glyco_transf_4"/>
    <property type="match status" value="1"/>
</dbReference>
<dbReference type="GO" id="GO:0004378">
    <property type="term" value="F:GDP-Man:Man(1)GlcNAc(2)-PP-Dol alpha-1,3-mannosyltransferase activity"/>
    <property type="evidence" value="ECO:0007669"/>
    <property type="project" value="UniProtKB-UniRule"/>
</dbReference>
<dbReference type="PANTHER" id="PTHR45918">
    <property type="entry name" value="ALPHA-1,3/1,6-MANNOSYLTRANSFERASE ALG2"/>
    <property type="match status" value="1"/>
</dbReference>
<feature type="domain" description="Glycosyl transferase family 1" evidence="19">
    <location>
        <begin position="299"/>
        <end position="469"/>
    </location>
</feature>
<dbReference type="Pfam" id="PF00534">
    <property type="entry name" value="Glycos_transf_1"/>
    <property type="match status" value="1"/>
</dbReference>
<evidence type="ECO:0000256" key="4">
    <source>
        <dbReference type="ARBA" id="ARBA00011969"/>
    </source>
</evidence>
<comment type="catalytic activity">
    <reaction evidence="13 17">
        <text>a beta-D-Man-(1-&gt;4)-beta-D-GlcNAc-(1-&gt;4)-alpha-D-GlcNAc-diphospho-di-trans,poly-cis-dolichol + GDP-alpha-D-mannose = an alpha-D-Man-(1-&gt;3)-beta-D-Man-(1-&gt;4)-beta-D-GlcNAc-(1-&gt;4)-alpha-D-GlcNAc-diphospho-di-trans,poly-cis-dolichol + GDP + H(+)</text>
        <dbReference type="Rhea" id="RHEA:29515"/>
        <dbReference type="Rhea" id="RHEA-COMP:19511"/>
        <dbReference type="Rhea" id="RHEA-COMP:19513"/>
        <dbReference type="ChEBI" id="CHEBI:15378"/>
        <dbReference type="ChEBI" id="CHEBI:57527"/>
        <dbReference type="ChEBI" id="CHEBI:58189"/>
        <dbReference type="ChEBI" id="CHEBI:58472"/>
        <dbReference type="ChEBI" id="CHEBI:132510"/>
        <dbReference type="EC" id="2.4.1.132"/>
    </reaction>
    <physiologicalReaction direction="left-to-right" evidence="13 17">
        <dbReference type="Rhea" id="RHEA:29516"/>
    </physiologicalReaction>
</comment>
<keyword evidence="11" id="KW-1133">Transmembrane helix</keyword>
<evidence type="ECO:0000256" key="18">
    <source>
        <dbReference type="SAM" id="MobiDB-lite"/>
    </source>
</evidence>
<evidence type="ECO:0000256" key="1">
    <source>
        <dbReference type="ARBA" id="ARBA00004389"/>
    </source>
</evidence>
<accession>A0A8T1SGE5</accession>
<dbReference type="PANTHER" id="PTHR45918:SF1">
    <property type="entry name" value="ALPHA-1,3_1,6-MANNOSYLTRANSFERASE ALG2"/>
    <property type="match status" value="1"/>
</dbReference>
<comment type="catalytic activity">
    <reaction evidence="16">
        <text>an alpha-D-Man-(1-&gt;6)-beta-D-Man-(1-&gt;4)-beta-D-GlcNAc-(1-&gt;4)-alpha-D-GlcNAc-diphospho-di-trans,poly-cis-dolichol + GDP-alpha-D-mannose = an alpha-D-Man-(1-&gt;3)-[alpha-D-Man-(1-&gt;6)]-beta-D-Man-(1-&gt;4)-beta-D-GlcNAc-(1-&gt;4)-alpha-D-GlcNAc-diphospho-di-trans,poly-cis-dolichol + GDP + H(+)</text>
        <dbReference type="Rhea" id="RHEA:79027"/>
        <dbReference type="Rhea" id="RHEA-COMP:19514"/>
        <dbReference type="Rhea" id="RHEA-COMP:19515"/>
        <dbReference type="ChEBI" id="CHEBI:15378"/>
        <dbReference type="ChEBI" id="CHEBI:57527"/>
        <dbReference type="ChEBI" id="CHEBI:58189"/>
        <dbReference type="ChEBI" id="CHEBI:132511"/>
        <dbReference type="ChEBI" id="CHEBI:229641"/>
    </reaction>
    <physiologicalReaction direction="left-to-right" evidence="16">
        <dbReference type="Rhea" id="RHEA:79028"/>
    </physiologicalReaction>
</comment>
<comment type="function">
    <text evidence="17">Mannosylates Man(2)GlcNAc(2)-dolichol diphosphate and Man(1)GlcNAc(2)-dolichol diphosphate to form Man(3)GlcNAc(2)-dolichol diphosphate.</text>
</comment>
<evidence type="ECO:0000259" key="19">
    <source>
        <dbReference type="Pfam" id="PF00534"/>
    </source>
</evidence>
<dbReference type="GO" id="GO:0102704">
    <property type="term" value="F:GDP-Man:Man(2)GlcNAc(2)-PP-Dol alpha-1,6-mannosyltransferase activity"/>
    <property type="evidence" value="ECO:0007669"/>
    <property type="project" value="UniProtKB-UniRule"/>
</dbReference>
<comment type="caution">
    <text evidence="21">The sequence shown here is derived from an EMBL/GenBank/DDBJ whole genome shotgun (WGS) entry which is preliminary data.</text>
</comment>
<comment type="pathway">
    <text evidence="2 17">Protein modification; protein glycosylation.</text>
</comment>
<dbReference type="Gene3D" id="3.40.50.2000">
    <property type="entry name" value="Glycogen Phosphorylase B"/>
    <property type="match status" value="2"/>
</dbReference>
<evidence type="ECO:0000256" key="12">
    <source>
        <dbReference type="ARBA" id="ARBA00023136"/>
    </source>
</evidence>
<comment type="similarity">
    <text evidence="3">Belongs to the glycosyltransferase group 1 family. Glycosyltransferase 4 subfamily.</text>
</comment>
<protein>
    <recommendedName>
        <fullName evidence="6 17">Alpha-1,3/1,6-mannosyltransferase ALG2</fullName>
        <ecNumber evidence="5 17">2.4.1.132</ecNumber>
        <ecNumber evidence="4 17">2.4.1.257</ecNumber>
    </recommendedName>
    <alternativeName>
        <fullName evidence="17">GDP-Man:Man(1)GlcNAc(2)-PP-Dol alpha-1,3-mannosyltransferase</fullName>
    </alternativeName>
</protein>
<keyword evidence="22" id="KW-1185">Reference proteome</keyword>
<evidence type="ECO:0000313" key="21">
    <source>
        <dbReference type="EMBL" id="KAG6927928.1"/>
    </source>
</evidence>
<evidence type="ECO:0000256" key="6">
    <source>
        <dbReference type="ARBA" id="ARBA00019218"/>
    </source>
</evidence>
<dbReference type="CDD" id="cd03805">
    <property type="entry name" value="GT4_ALG2-like"/>
    <property type="match status" value="1"/>
</dbReference>
<evidence type="ECO:0000256" key="13">
    <source>
        <dbReference type="ARBA" id="ARBA00045103"/>
    </source>
</evidence>
<feature type="compositionally biased region" description="Polar residues" evidence="18">
    <location>
        <begin position="1"/>
        <end position="15"/>
    </location>
</feature>
<evidence type="ECO:0000256" key="8">
    <source>
        <dbReference type="ARBA" id="ARBA00022679"/>
    </source>
</evidence>
<keyword evidence="12" id="KW-0472">Membrane</keyword>
<evidence type="ECO:0000256" key="3">
    <source>
        <dbReference type="ARBA" id="ARBA00009481"/>
    </source>
</evidence>
<feature type="region of interest" description="Disordered" evidence="18">
    <location>
        <begin position="1"/>
        <end position="32"/>
    </location>
</feature>
<feature type="domain" description="Glycosyltransferase subfamily 4-like N-terminal" evidence="20">
    <location>
        <begin position="109"/>
        <end position="271"/>
    </location>
</feature>
<dbReference type="InterPro" id="IPR027054">
    <property type="entry name" value="ALG2"/>
</dbReference>
<comment type="subcellular location">
    <subcellularLocation>
        <location evidence="1 17">Endoplasmic reticulum membrane</location>
        <topology evidence="1 17">Single-pass membrane protein</topology>
    </subcellularLocation>
</comment>
<keyword evidence="8 17" id="KW-0808">Transferase</keyword>
<dbReference type="OrthoDB" id="448893at2759"/>
<evidence type="ECO:0000256" key="11">
    <source>
        <dbReference type="ARBA" id="ARBA00022989"/>
    </source>
</evidence>
<evidence type="ECO:0000256" key="9">
    <source>
        <dbReference type="ARBA" id="ARBA00022692"/>
    </source>
</evidence>
<dbReference type="EC" id="2.4.1.132" evidence="5 17"/>
<evidence type="ECO:0000256" key="14">
    <source>
        <dbReference type="ARBA" id="ARBA00045104"/>
    </source>
</evidence>
<evidence type="ECO:0000256" key="2">
    <source>
        <dbReference type="ARBA" id="ARBA00004922"/>
    </source>
</evidence>
<dbReference type="EMBL" id="JAHGAV010000235">
    <property type="protein sequence ID" value="KAG6927928.1"/>
    <property type="molecule type" value="Genomic_DNA"/>
</dbReference>
<dbReference type="InterPro" id="IPR001296">
    <property type="entry name" value="Glyco_trans_1"/>
</dbReference>
<proteinExistence type="inferred from homology"/>
<dbReference type="FunFam" id="3.40.50.2000:FF:000097">
    <property type="entry name" value="alpha-1,3/1,6-mannosyltransferase ALG2"/>
    <property type="match status" value="1"/>
</dbReference>
<comment type="catalytic activity">
    <reaction evidence="15">
        <text>a beta-D-Man-(1-&gt;4)-beta-D-GlcNAc-(1-&gt;4)-alpha-D-GlcNAc-diphospho-di-trans,poly-cis-dolichol + GDP-alpha-D-mannose = an alpha-D-Man-(1-&gt;6)-beta-D-Man-(1-&gt;4)-beta-D-GlcNAc-(1-&gt;4)-alpha-D-GlcNAc-diphospho-di-trans,poly-cis-dolichol + GDP + H(+)</text>
        <dbReference type="Rhea" id="RHEA:79023"/>
        <dbReference type="Rhea" id="RHEA-COMP:19511"/>
        <dbReference type="Rhea" id="RHEA-COMP:19514"/>
        <dbReference type="ChEBI" id="CHEBI:15378"/>
        <dbReference type="ChEBI" id="CHEBI:57527"/>
        <dbReference type="ChEBI" id="CHEBI:58189"/>
        <dbReference type="ChEBI" id="CHEBI:58472"/>
        <dbReference type="ChEBI" id="CHEBI:229641"/>
    </reaction>
    <physiologicalReaction direction="left-to-right" evidence="15">
        <dbReference type="Rhea" id="RHEA:79024"/>
    </physiologicalReaction>
</comment>
<dbReference type="FunFam" id="3.40.50.2000:FF:000085">
    <property type="entry name" value="alpha-1,3/1,6-mannosyltransferase ALG2"/>
    <property type="match status" value="1"/>
</dbReference>
<evidence type="ECO:0000256" key="16">
    <source>
        <dbReference type="ARBA" id="ARBA00052501"/>
    </source>
</evidence>
<reference evidence="21 22" key="1">
    <citation type="journal article" date="2020" name="G3 (Bethesda)">
        <title>Draft Genome of the Common Snapping Turtle, Chelydra serpentina, a Model for Phenotypic Plasticity in Reptiles.</title>
        <authorList>
            <person name="Das D."/>
            <person name="Singh S.K."/>
            <person name="Bierstedt J."/>
            <person name="Erickson A."/>
            <person name="Galli G.L.J."/>
            <person name="Crossley D.A. 2nd"/>
            <person name="Rhen T."/>
        </authorList>
    </citation>
    <scope>NUCLEOTIDE SEQUENCE [LARGE SCALE GENOMIC DNA]</scope>
    <source>
        <strain evidence="21">KW</strain>
    </source>
</reference>
<gene>
    <name evidence="21" type="primary">ALG2</name>
    <name evidence="21" type="ORF">G0U57_008979</name>
</gene>
<keyword evidence="7 17" id="KW-0328">Glycosyltransferase</keyword>
<name>A0A8T1SGE5_CHESE</name>
<evidence type="ECO:0000256" key="7">
    <source>
        <dbReference type="ARBA" id="ARBA00022676"/>
    </source>
</evidence>
<dbReference type="GO" id="GO:0005789">
    <property type="term" value="C:endoplasmic reticulum membrane"/>
    <property type="evidence" value="ECO:0007669"/>
    <property type="project" value="UniProtKB-SubCell"/>
</dbReference>
<comment type="catalytic activity">
    <reaction evidence="14 17">
        <text>an alpha-D-Man-(1-&gt;3)-beta-D-Man-(1-&gt;4)-beta-D-GlcNAc-(1-&gt;4)-alpha-D-GlcNAc-diphospho-di-trans,poly-cis-dolichol + GDP-alpha-D-mannose = an alpha-D-Man-(1-&gt;3)-[alpha-D-Man-(1-&gt;6)]-beta-D-Man-(1-&gt;4)-beta-D-GlcNAc-(1-&gt;4)-alpha-D-GlcNAc-diphospho-di-trans,poly-cis-dolichol + GDP + H(+)</text>
        <dbReference type="Rhea" id="RHEA:29519"/>
        <dbReference type="Rhea" id="RHEA-COMP:19513"/>
        <dbReference type="Rhea" id="RHEA-COMP:19515"/>
        <dbReference type="ChEBI" id="CHEBI:15378"/>
        <dbReference type="ChEBI" id="CHEBI:57527"/>
        <dbReference type="ChEBI" id="CHEBI:58189"/>
        <dbReference type="ChEBI" id="CHEBI:132510"/>
        <dbReference type="ChEBI" id="CHEBI:132511"/>
        <dbReference type="EC" id="2.4.1.257"/>
    </reaction>
    <physiologicalReaction direction="left-to-right" evidence="14 17">
        <dbReference type="Rhea" id="RHEA:29520"/>
    </physiologicalReaction>
</comment>
<keyword evidence="9" id="KW-0812">Transmembrane</keyword>
<evidence type="ECO:0000259" key="20">
    <source>
        <dbReference type="Pfam" id="PF13439"/>
    </source>
</evidence>
<evidence type="ECO:0000313" key="22">
    <source>
        <dbReference type="Proteomes" id="UP000765507"/>
    </source>
</evidence>
<evidence type="ECO:0000256" key="5">
    <source>
        <dbReference type="ARBA" id="ARBA00012649"/>
    </source>
</evidence>
<dbReference type="AlphaFoldDB" id="A0A8T1SGE5"/>